<feature type="transmembrane region" description="Helical" evidence="1">
    <location>
        <begin position="95"/>
        <end position="115"/>
    </location>
</feature>
<keyword evidence="1" id="KW-0812">Transmembrane</keyword>
<organism evidence="2 3">
    <name type="scientific">Xyrichtys novacula</name>
    <name type="common">Pearly razorfish</name>
    <name type="synonym">Hemipteronotus novacula</name>
    <dbReference type="NCBI Taxonomy" id="13765"/>
    <lineage>
        <taxon>Eukaryota</taxon>
        <taxon>Metazoa</taxon>
        <taxon>Chordata</taxon>
        <taxon>Craniata</taxon>
        <taxon>Vertebrata</taxon>
        <taxon>Euteleostomi</taxon>
        <taxon>Actinopterygii</taxon>
        <taxon>Neopterygii</taxon>
        <taxon>Teleostei</taxon>
        <taxon>Neoteleostei</taxon>
        <taxon>Acanthomorphata</taxon>
        <taxon>Eupercaria</taxon>
        <taxon>Labriformes</taxon>
        <taxon>Labridae</taxon>
        <taxon>Xyrichtys</taxon>
    </lineage>
</organism>
<keyword evidence="1" id="KW-1133">Transmembrane helix</keyword>
<comment type="caution">
    <text evidence="2">The sequence shown here is derived from an EMBL/GenBank/DDBJ whole genome shotgun (WGS) entry which is preliminary data.</text>
</comment>
<feature type="transmembrane region" description="Helical" evidence="1">
    <location>
        <begin position="67"/>
        <end position="88"/>
    </location>
</feature>
<evidence type="ECO:0000313" key="2">
    <source>
        <dbReference type="EMBL" id="CAJ1048238.1"/>
    </source>
</evidence>
<gene>
    <name evidence="2" type="ORF">XNOV1_A043239</name>
</gene>
<feature type="transmembrane region" description="Helical" evidence="1">
    <location>
        <begin position="21"/>
        <end position="47"/>
    </location>
</feature>
<keyword evidence="1" id="KW-0472">Membrane</keyword>
<accession>A0AAV1EHR4</accession>
<evidence type="ECO:0008006" key="4">
    <source>
        <dbReference type="Google" id="ProtNLM"/>
    </source>
</evidence>
<keyword evidence="3" id="KW-1185">Reference proteome</keyword>
<evidence type="ECO:0000313" key="3">
    <source>
        <dbReference type="Proteomes" id="UP001178508"/>
    </source>
</evidence>
<evidence type="ECO:0000256" key="1">
    <source>
        <dbReference type="SAM" id="Phobius"/>
    </source>
</evidence>
<protein>
    <recommendedName>
        <fullName evidence="4">G-protein coupled receptors family 1 profile domain-containing protein</fullName>
    </recommendedName>
</protein>
<dbReference type="Proteomes" id="UP001178508">
    <property type="component" value="Unassembled WGS sequence"/>
</dbReference>
<dbReference type="EMBL" id="CAUIWU010000006">
    <property type="protein sequence ID" value="CAJ1048238.1"/>
    <property type="molecule type" value="Genomic_DNA"/>
</dbReference>
<reference evidence="2" key="1">
    <citation type="submission" date="2023-08" db="EMBL/GenBank/DDBJ databases">
        <authorList>
            <person name="Alioto T."/>
            <person name="Alioto T."/>
            <person name="Gomez Garrido J."/>
        </authorList>
    </citation>
    <scope>NUCLEOTIDE SEQUENCE</scope>
</reference>
<name>A0AAV1EHR4_XYRNO</name>
<dbReference type="AlphaFoldDB" id="A0AAV1EHR4"/>
<proteinExistence type="predicted"/>
<sequence length="175" mass="19887">MLDNSSSNSTSHYWQSLRACFPIFVAIFLCYILFFLPLLISVLYEGYRRWRKQHSGTTSGTASHADVFTYHMVAMELISVCGSCFYCYGESSNHMVVFMVGMYLWFIIVPGQSLFHILTCVERYLAVVHPVTYLRLKQSGGVRIRNITIGCVWLISMPSSPLCFKTPSARGPERG</sequence>